<organism evidence="5 6">
    <name type="scientific">Agromyces salentinus</name>
    <dbReference type="NCBI Taxonomy" id="269421"/>
    <lineage>
        <taxon>Bacteria</taxon>
        <taxon>Bacillati</taxon>
        <taxon>Actinomycetota</taxon>
        <taxon>Actinomycetes</taxon>
        <taxon>Micrococcales</taxon>
        <taxon>Microbacteriaceae</taxon>
        <taxon>Agromyces</taxon>
    </lineage>
</organism>
<keyword evidence="6" id="KW-1185">Reference proteome</keyword>
<dbReference type="Gene3D" id="3.40.630.30">
    <property type="match status" value="1"/>
</dbReference>
<evidence type="ECO:0000256" key="2">
    <source>
        <dbReference type="ARBA" id="ARBA00023315"/>
    </source>
</evidence>
<dbReference type="InterPro" id="IPR050832">
    <property type="entry name" value="Bact_Acetyltransf"/>
</dbReference>
<dbReference type="SUPFAM" id="SSF55729">
    <property type="entry name" value="Acyl-CoA N-acyltransferases (Nat)"/>
    <property type="match status" value="1"/>
</dbReference>
<evidence type="ECO:0000256" key="1">
    <source>
        <dbReference type="ARBA" id="ARBA00022679"/>
    </source>
</evidence>
<accession>A0ABN2MFS0</accession>
<dbReference type="Proteomes" id="UP001501746">
    <property type="component" value="Unassembled WGS sequence"/>
</dbReference>
<dbReference type="PANTHER" id="PTHR43877">
    <property type="entry name" value="AMINOALKYLPHOSPHONATE N-ACETYLTRANSFERASE-RELATED-RELATED"/>
    <property type="match status" value="1"/>
</dbReference>
<dbReference type="PANTHER" id="PTHR43877:SF5">
    <property type="entry name" value="BLL8307 PROTEIN"/>
    <property type="match status" value="1"/>
</dbReference>
<reference evidence="5 6" key="1">
    <citation type="journal article" date="2019" name="Int. J. Syst. Evol. Microbiol.">
        <title>The Global Catalogue of Microorganisms (GCM) 10K type strain sequencing project: providing services to taxonomists for standard genome sequencing and annotation.</title>
        <authorList>
            <consortium name="The Broad Institute Genomics Platform"/>
            <consortium name="The Broad Institute Genome Sequencing Center for Infectious Disease"/>
            <person name="Wu L."/>
            <person name="Ma J."/>
        </authorList>
    </citation>
    <scope>NUCLEOTIDE SEQUENCE [LARGE SCALE GENOMIC DNA]</scope>
    <source>
        <strain evidence="5 6">JCM 14323</strain>
    </source>
</reference>
<name>A0ABN2MFS0_9MICO</name>
<feature type="domain" description="N-acetyltransferase" evidence="4">
    <location>
        <begin position="23"/>
        <end position="174"/>
    </location>
</feature>
<dbReference type="PROSITE" id="PS51186">
    <property type="entry name" value="GNAT"/>
    <property type="match status" value="1"/>
</dbReference>
<dbReference type="InterPro" id="IPR000182">
    <property type="entry name" value="GNAT_dom"/>
</dbReference>
<evidence type="ECO:0000256" key="3">
    <source>
        <dbReference type="SAM" id="MobiDB-lite"/>
    </source>
</evidence>
<dbReference type="EMBL" id="BAAANK010000001">
    <property type="protein sequence ID" value="GAA1824003.1"/>
    <property type="molecule type" value="Genomic_DNA"/>
</dbReference>
<protein>
    <submittedName>
        <fullName evidence="5">GNAT family N-acetyltransferase</fullName>
    </submittedName>
</protein>
<dbReference type="InterPro" id="IPR016181">
    <property type="entry name" value="Acyl_CoA_acyltransferase"/>
</dbReference>
<evidence type="ECO:0000313" key="5">
    <source>
        <dbReference type="EMBL" id="GAA1824003.1"/>
    </source>
</evidence>
<sequence length="177" mass="19077">MRSQARRNLADSSGCENSPVPELVIAPGDLADPRVLRLLEDHLADMHATSPAESVHALDVSGLSDSAVTFWAVSDGEDVLGCVALKELAPDHGELKSMRADAAARGRGLGRRLLEHVLDEARARGYARISLETGTEPFFAPARSLYEKAGFVECPPFGDYALDPNSVFYTLELAARD</sequence>
<evidence type="ECO:0000259" key="4">
    <source>
        <dbReference type="PROSITE" id="PS51186"/>
    </source>
</evidence>
<comment type="caution">
    <text evidence="5">The sequence shown here is derived from an EMBL/GenBank/DDBJ whole genome shotgun (WGS) entry which is preliminary data.</text>
</comment>
<proteinExistence type="predicted"/>
<feature type="region of interest" description="Disordered" evidence="3">
    <location>
        <begin position="1"/>
        <end position="21"/>
    </location>
</feature>
<dbReference type="Pfam" id="PF00583">
    <property type="entry name" value="Acetyltransf_1"/>
    <property type="match status" value="1"/>
</dbReference>
<evidence type="ECO:0000313" key="6">
    <source>
        <dbReference type="Proteomes" id="UP001501746"/>
    </source>
</evidence>
<gene>
    <name evidence="5" type="ORF">GCM10009750_03330</name>
</gene>
<keyword evidence="1" id="KW-0808">Transferase</keyword>
<keyword evidence="2" id="KW-0012">Acyltransferase</keyword>